<dbReference type="PANTHER" id="PTHR43785:SF2">
    <property type="entry name" value="TYPE-1 GLUTAMINE SYNTHETASE 1"/>
    <property type="match status" value="1"/>
</dbReference>
<evidence type="ECO:0000259" key="3">
    <source>
        <dbReference type="SMART" id="SM01230"/>
    </source>
</evidence>
<keyword evidence="5" id="KW-1185">Reference proteome</keyword>
<dbReference type="Gene3D" id="3.30.590.10">
    <property type="entry name" value="Glutamine synthetase/guanido kinase, catalytic domain"/>
    <property type="match status" value="1"/>
</dbReference>
<proteinExistence type="inferred from homology"/>
<evidence type="ECO:0000313" key="5">
    <source>
        <dbReference type="Proteomes" id="UP000823775"/>
    </source>
</evidence>
<dbReference type="SUPFAM" id="SSF55931">
    <property type="entry name" value="Glutamine synthetase/guanido kinase"/>
    <property type="match status" value="1"/>
</dbReference>
<comment type="similarity">
    <text evidence="2">Belongs to the glutamine synthetase family.</text>
</comment>
<evidence type="ECO:0000313" key="4">
    <source>
        <dbReference type="EMBL" id="MCD7446023.1"/>
    </source>
</evidence>
<protein>
    <recommendedName>
        <fullName evidence="3">GS catalytic domain-containing protein</fullName>
    </recommendedName>
</protein>
<evidence type="ECO:0000256" key="2">
    <source>
        <dbReference type="RuleBase" id="RU000384"/>
    </source>
</evidence>
<reference evidence="4 5" key="1">
    <citation type="journal article" date="2021" name="BMC Genomics">
        <title>Datura genome reveals duplications of psychoactive alkaloid biosynthetic genes and high mutation rate following tissue culture.</title>
        <authorList>
            <person name="Rajewski A."/>
            <person name="Carter-House D."/>
            <person name="Stajich J."/>
            <person name="Litt A."/>
        </authorList>
    </citation>
    <scope>NUCLEOTIDE SEQUENCE [LARGE SCALE GENOMIC DNA]</scope>
    <source>
        <strain evidence="4">AR-01</strain>
    </source>
</reference>
<dbReference type="EMBL" id="JACEIK010000004">
    <property type="protein sequence ID" value="MCD7446023.1"/>
    <property type="molecule type" value="Genomic_DNA"/>
</dbReference>
<dbReference type="Pfam" id="PF00120">
    <property type="entry name" value="Gln-synt_C"/>
    <property type="match status" value="2"/>
</dbReference>
<dbReference type="SMART" id="SM01230">
    <property type="entry name" value="Gln-synt_C"/>
    <property type="match status" value="1"/>
</dbReference>
<comment type="caution">
    <text evidence="4">The sequence shown here is derived from an EMBL/GenBank/DDBJ whole genome shotgun (WGS) entry which is preliminary data.</text>
</comment>
<gene>
    <name evidence="4" type="ORF">HAX54_031506</name>
</gene>
<feature type="domain" description="GS catalytic" evidence="3">
    <location>
        <begin position="5"/>
        <end position="157"/>
    </location>
</feature>
<organism evidence="4 5">
    <name type="scientific">Datura stramonium</name>
    <name type="common">Jimsonweed</name>
    <name type="synonym">Common thornapple</name>
    <dbReference type="NCBI Taxonomy" id="4076"/>
    <lineage>
        <taxon>Eukaryota</taxon>
        <taxon>Viridiplantae</taxon>
        <taxon>Streptophyta</taxon>
        <taxon>Embryophyta</taxon>
        <taxon>Tracheophyta</taxon>
        <taxon>Spermatophyta</taxon>
        <taxon>Magnoliopsida</taxon>
        <taxon>eudicotyledons</taxon>
        <taxon>Gunneridae</taxon>
        <taxon>Pentapetalae</taxon>
        <taxon>asterids</taxon>
        <taxon>lamiids</taxon>
        <taxon>Solanales</taxon>
        <taxon>Solanaceae</taxon>
        <taxon>Solanoideae</taxon>
        <taxon>Datureae</taxon>
        <taxon>Datura</taxon>
    </lineage>
</organism>
<name>A0ABS8RH31_DATST</name>
<dbReference type="InterPro" id="IPR014746">
    <property type="entry name" value="Gln_synth/guanido_kin_cat_dom"/>
</dbReference>
<sequence>MDLCMVTINHVVALSFWAKQQEMVLVDMCTKSGEAWEYCPREALRRTLKFYKMNLAWYSLDEYGCGSNVHISLSKNGINVFKASDGSSQYDISKIGESFMSGVLDHLPSVFAFTAPHPTSYERLFSKDWNGRVAISYVLFDACTNPYLGLASILTAGIDGLRKKLSLPTPVDRETRGVNQEDYRRLPDCLTDSLNALEEDTNIFDRIPLSAEGLVTLEKLDQVTNFSFQRVVCNYLLGDRIVRKFLAVVYESNVLRFKRMIYGIGNAYGVGYAAESCVEYSRFSDYVCSFSVLHSFDTELI</sequence>
<keyword evidence="1" id="KW-0436">Ligase</keyword>
<evidence type="ECO:0000256" key="1">
    <source>
        <dbReference type="ARBA" id="ARBA00022598"/>
    </source>
</evidence>
<dbReference type="InterPro" id="IPR008146">
    <property type="entry name" value="Gln_synth_cat_dom"/>
</dbReference>
<dbReference type="PANTHER" id="PTHR43785">
    <property type="entry name" value="GAMMA-GLUTAMYLPUTRESCINE SYNTHETASE"/>
    <property type="match status" value="1"/>
</dbReference>
<dbReference type="Proteomes" id="UP000823775">
    <property type="component" value="Unassembled WGS sequence"/>
</dbReference>
<accession>A0ABS8RH31</accession>